<feature type="domain" description="Methyl-accepting transducer" evidence="6">
    <location>
        <begin position="401"/>
        <end position="637"/>
    </location>
</feature>
<dbReference type="CDD" id="cd18773">
    <property type="entry name" value="PDC1_HK_sensor"/>
    <property type="match status" value="1"/>
</dbReference>
<keyword evidence="5" id="KW-0472">Membrane</keyword>
<keyword evidence="5" id="KW-0812">Transmembrane</keyword>
<dbReference type="InterPro" id="IPR009875">
    <property type="entry name" value="PilZ_domain"/>
</dbReference>
<proteinExistence type="inferred from homology"/>
<protein>
    <recommendedName>
        <fullName evidence="10">Methyl-accepting chemotaxis protein</fullName>
    </recommendedName>
</protein>
<dbReference type="Proteomes" id="UP000697995">
    <property type="component" value="Unassembled WGS sequence"/>
</dbReference>
<reference evidence="8 9" key="1">
    <citation type="journal article" date="2020" name="Microorganisms">
        <title>Osmotic Adaptation and Compatible Solute Biosynthesis of Phototrophic Bacteria as Revealed from Genome Analyses.</title>
        <authorList>
            <person name="Imhoff J.F."/>
            <person name="Rahn T."/>
            <person name="Kunzel S."/>
            <person name="Keller A."/>
            <person name="Neulinger S.C."/>
        </authorList>
    </citation>
    <scope>NUCLEOTIDE SEQUENCE [LARGE SCALE GENOMIC DNA]</scope>
    <source>
        <strain evidence="8 9">DSM 15382</strain>
    </source>
</reference>
<dbReference type="SMART" id="SM00283">
    <property type="entry name" value="MA"/>
    <property type="match status" value="1"/>
</dbReference>
<dbReference type="SUPFAM" id="SSF103190">
    <property type="entry name" value="Sensory domain-like"/>
    <property type="match status" value="1"/>
</dbReference>
<keyword evidence="5" id="KW-1133">Transmembrane helix</keyword>
<sequence>MPVTALSLGLRGRLALIAILPALVAALLAGGGGLWSLRSLEAERLRTEFQAAGERLDRALEEAGQRMQTIAASTAIRIALIDAVERRSADDAVPLVVESFTVLKRADPSLEVLEVTDAGGRVIARGHNPAQRGDDKSRVTDVAAALSGRVSIGSVVSPTTGLIALGAAVPLERNGRVIGTVKAAMRLDARVARSIGLLAGGEALLFGAGKLTASTVPGVTNETVPEALLTAIRAGTADPVVTTIGQAGRHMALVRPIRDLEGKVAGAVVLALPLAAWDTAERHSLLMIGGAGLLVLLVAVPAALFAAARMAGTLGGLAGAMRRLAAGETGVAIPGRARQDEIGAMATALEQFRDGLMEKQRLEAAAAQERAARERRAAAMERHTAEFSRSVAGVMASLGESASGMRDAARSMADSARQTEGRATNTAGEADTAAANLATVASAAEELAVSVAEISRQVAQAAQVARDAVEAASATDARMKALSSGAERITDVVRLIGDIAGQTNLLALNATIEAARAGEAGKGFAVVAGEVKQLAAQTAKATEEVSSQITGMREATGDATAAMQAVAAAIGRMDEVAAAIAAAVEQQGAATREINVRVQSVSATTGVVAGAMQELSGVARDSGTVSGHVLEAAEAVSKQAGTLRSEVESFIELLRTDEGERRRFERRPVPGDKQAMLTLPDGRTVSLPLKDISAGGVGLASDLPFNAGTAVQVTLPGTPAPVTARVARVEKGLLGLVFTDPKTAARAVDRLFQDLRMAA</sequence>
<dbReference type="SUPFAM" id="SSF58104">
    <property type="entry name" value="Methyl-accepting chemotaxis protein (MCP) signaling domain"/>
    <property type="match status" value="1"/>
</dbReference>
<dbReference type="InterPro" id="IPR004089">
    <property type="entry name" value="MCPsignal_dom"/>
</dbReference>
<evidence type="ECO:0000256" key="1">
    <source>
        <dbReference type="ARBA" id="ARBA00023224"/>
    </source>
</evidence>
<organism evidence="8 9">
    <name type="scientific">Paracraurococcus ruber</name>
    <dbReference type="NCBI Taxonomy" id="77675"/>
    <lineage>
        <taxon>Bacteria</taxon>
        <taxon>Pseudomonadati</taxon>
        <taxon>Pseudomonadota</taxon>
        <taxon>Alphaproteobacteria</taxon>
        <taxon>Acetobacterales</taxon>
        <taxon>Roseomonadaceae</taxon>
        <taxon>Paracraurococcus</taxon>
    </lineage>
</organism>
<dbReference type="Pfam" id="PF00015">
    <property type="entry name" value="MCPsignal"/>
    <property type="match status" value="1"/>
</dbReference>
<dbReference type="PANTHER" id="PTHR32089">
    <property type="entry name" value="METHYL-ACCEPTING CHEMOTAXIS PROTEIN MCPB"/>
    <property type="match status" value="1"/>
</dbReference>
<comment type="caution">
    <text evidence="8">The sequence shown here is derived from an EMBL/GenBank/DDBJ whole genome shotgun (WGS) entry which is preliminary data.</text>
</comment>
<evidence type="ECO:0000256" key="4">
    <source>
        <dbReference type="SAM" id="MobiDB-lite"/>
    </source>
</evidence>
<dbReference type="Gene3D" id="3.30.450.20">
    <property type="entry name" value="PAS domain"/>
    <property type="match status" value="1"/>
</dbReference>
<dbReference type="Gene3D" id="6.10.340.10">
    <property type="match status" value="1"/>
</dbReference>
<evidence type="ECO:0000313" key="9">
    <source>
        <dbReference type="Proteomes" id="UP000697995"/>
    </source>
</evidence>
<evidence type="ECO:0000259" key="6">
    <source>
        <dbReference type="PROSITE" id="PS50111"/>
    </source>
</evidence>
<dbReference type="SUPFAM" id="SSF141371">
    <property type="entry name" value="PilZ domain-like"/>
    <property type="match status" value="1"/>
</dbReference>
<feature type="transmembrane region" description="Helical" evidence="5">
    <location>
        <begin position="283"/>
        <end position="307"/>
    </location>
</feature>
<evidence type="ECO:0000256" key="2">
    <source>
        <dbReference type="ARBA" id="ARBA00029447"/>
    </source>
</evidence>
<dbReference type="InterPro" id="IPR003660">
    <property type="entry name" value="HAMP_dom"/>
</dbReference>
<dbReference type="CDD" id="cd06225">
    <property type="entry name" value="HAMP"/>
    <property type="match status" value="1"/>
</dbReference>
<evidence type="ECO:0000256" key="3">
    <source>
        <dbReference type="PROSITE-ProRule" id="PRU00284"/>
    </source>
</evidence>
<feature type="transmembrane region" description="Helical" evidence="5">
    <location>
        <begin position="14"/>
        <end position="37"/>
    </location>
</feature>
<dbReference type="EMBL" id="NRSG01000095">
    <property type="protein sequence ID" value="MBK1659323.1"/>
    <property type="molecule type" value="Genomic_DNA"/>
</dbReference>
<dbReference type="SMART" id="SM00304">
    <property type="entry name" value="HAMP"/>
    <property type="match status" value="1"/>
</dbReference>
<feature type="region of interest" description="Disordered" evidence="4">
    <location>
        <begin position="405"/>
        <end position="429"/>
    </location>
</feature>
<name>A0ABS1CY38_9PROT</name>
<dbReference type="PANTHER" id="PTHR32089:SF112">
    <property type="entry name" value="LYSOZYME-LIKE PROTEIN-RELATED"/>
    <property type="match status" value="1"/>
</dbReference>
<dbReference type="PROSITE" id="PS50111">
    <property type="entry name" value="CHEMOTAXIS_TRANSDUC_2"/>
    <property type="match status" value="1"/>
</dbReference>
<feature type="domain" description="HAMP" evidence="7">
    <location>
        <begin position="308"/>
        <end position="361"/>
    </location>
</feature>
<dbReference type="Pfam" id="PF07238">
    <property type="entry name" value="PilZ"/>
    <property type="match status" value="1"/>
</dbReference>
<dbReference type="InterPro" id="IPR029151">
    <property type="entry name" value="Sensor-like_sf"/>
</dbReference>
<evidence type="ECO:0000259" key="7">
    <source>
        <dbReference type="PROSITE" id="PS50885"/>
    </source>
</evidence>
<dbReference type="Gene3D" id="2.40.10.220">
    <property type="entry name" value="predicted glycosyltransferase like domains"/>
    <property type="match status" value="1"/>
</dbReference>
<evidence type="ECO:0000313" key="8">
    <source>
        <dbReference type="EMBL" id="MBK1659323.1"/>
    </source>
</evidence>
<dbReference type="PROSITE" id="PS50885">
    <property type="entry name" value="HAMP"/>
    <property type="match status" value="1"/>
</dbReference>
<keyword evidence="1 3" id="KW-0807">Transducer</keyword>
<gene>
    <name evidence="8" type="ORF">CKO45_13860</name>
</gene>
<accession>A0ABS1CY38</accession>
<keyword evidence="9" id="KW-1185">Reference proteome</keyword>
<dbReference type="Pfam" id="PF00672">
    <property type="entry name" value="HAMP"/>
    <property type="match status" value="1"/>
</dbReference>
<evidence type="ECO:0008006" key="10">
    <source>
        <dbReference type="Google" id="ProtNLM"/>
    </source>
</evidence>
<dbReference type="Gene3D" id="1.10.287.950">
    <property type="entry name" value="Methyl-accepting chemotaxis protein"/>
    <property type="match status" value="1"/>
</dbReference>
<evidence type="ECO:0000256" key="5">
    <source>
        <dbReference type="SAM" id="Phobius"/>
    </source>
</evidence>
<comment type="similarity">
    <text evidence="2">Belongs to the methyl-accepting chemotaxis (MCP) protein family.</text>
</comment>